<dbReference type="InterPro" id="IPR014441">
    <property type="entry name" value="UCP006425_b-propeller"/>
</dbReference>
<name>A0ABZ2JBP2_9CHLR</name>
<keyword evidence="2" id="KW-1185">Reference proteome</keyword>
<protein>
    <submittedName>
        <fullName evidence="1">Beta-propeller domain-containing protein</fullName>
    </submittedName>
</protein>
<dbReference type="RefSeq" id="WP_013218933.1">
    <property type="nucleotide sequence ID" value="NZ_CP146612.1"/>
</dbReference>
<proteinExistence type="predicted"/>
<dbReference type="Pfam" id="PF09826">
    <property type="entry name" value="Beta_propel"/>
    <property type="match status" value="1"/>
</dbReference>
<dbReference type="PIRSF" id="PIRSF006425">
    <property type="entry name" value="UCP006425_WD40"/>
    <property type="match status" value="1"/>
</dbReference>
<sequence length="650" mass="69695">MKKTVLGILGMLAFIFILSLPGCVTGEVKDPISGLPTFTSEAALVSAFTQAQARGNSGNYYAKDGAILAPAAAGAAEATNGVSYSGTNVQVAGVDEADIVKTDGKYIYVVSGSTIYLAQAYPGESAKIVGQISIAGFTPQELFIDDDRLVVFGSTYSTSGDQGYPTILPADAKSGISSIYPYRTGMVSVKLYNIKDRSNPKLLKSFDIEGSYLTSRKIGTDVYFVVNSYPSYIQTKPIAGDLIPGYREILGGTASSGDLKPVASYNQIGYIPPVQAASFLTIASMSMIDTNKEVGKTVVVGSGENVYASMDSLYVAQTSWPAYSEIGMTIADNAQGTVVTKFSLSGGKATYTATGKVKGHILNQFAMDEYNGYFRIATTISGYVNNRDTSTNNIYVLDASLKAAGALEDVAPGESIYAVRFMGKRAYMVTFLHVDPLFVIDLSQPAAPKILGKLKIPGYSDYLEPYDETHLIGIGKEVDPSIDANLVHTDNAVYYTAIQGVKLALFDVTDVANPIEVYKEVIGDRGSESLAATDHKAFLFDKESGLLVLPVTVAQLKPGQPKNMQGEYVFQGAYVYNLTLKGGFTIKGKVTHYDSNDAFQKSGQYFYGGTGEITRSLFIGNVLYTVSQSRLQLNDLTTMADLKVLPFGQK</sequence>
<accession>A0ABZ2JBP2</accession>
<evidence type="ECO:0000313" key="1">
    <source>
        <dbReference type="EMBL" id="WWX26148.1"/>
    </source>
</evidence>
<reference evidence="1 2" key="1">
    <citation type="submission" date="2024-03" db="EMBL/GenBank/DDBJ databases">
        <title>A Dehalogenimonas Isolated from Estuarine Sediments Dihaloeliminates Chlorinated Alkanes.</title>
        <authorList>
            <person name="Yang Y."/>
            <person name="Wang H."/>
        </authorList>
    </citation>
    <scope>NUCLEOTIDE SEQUENCE [LARGE SCALE GENOMIC DNA]</scope>
    <source>
        <strain evidence="1 2">W</strain>
    </source>
</reference>
<dbReference type="Proteomes" id="UP001375370">
    <property type="component" value="Chromosome"/>
</dbReference>
<dbReference type="EMBL" id="CP146612">
    <property type="protein sequence ID" value="WWX26148.1"/>
    <property type="molecule type" value="Genomic_DNA"/>
</dbReference>
<organism evidence="1 2">
    <name type="scientific">Candidatus Dehalogenimonas loeffleri</name>
    <dbReference type="NCBI Taxonomy" id="3127115"/>
    <lineage>
        <taxon>Bacteria</taxon>
        <taxon>Bacillati</taxon>
        <taxon>Chloroflexota</taxon>
        <taxon>Dehalococcoidia</taxon>
        <taxon>Dehalococcoidales</taxon>
        <taxon>Dehalococcoidaceae</taxon>
        <taxon>Dehalogenimonas</taxon>
    </lineage>
</organism>
<dbReference type="InterPro" id="IPR019198">
    <property type="entry name" value="Beta_propeller_containing"/>
</dbReference>
<gene>
    <name evidence="1" type="ORF">V8247_04045</name>
</gene>
<evidence type="ECO:0000313" key="2">
    <source>
        <dbReference type="Proteomes" id="UP001375370"/>
    </source>
</evidence>